<protein>
    <submittedName>
        <fullName evidence="3">Uncharacterized protein</fullName>
    </submittedName>
</protein>
<dbReference type="EMBL" id="CAWYQH010000141">
    <property type="protein sequence ID" value="CAK8694681.1"/>
    <property type="molecule type" value="Genomic_DNA"/>
</dbReference>
<keyword evidence="2" id="KW-0472">Membrane</keyword>
<sequence>MSSSVTGTPAVGDGFLTLNQSLLIVLVTGVTVVIALLVLVIIACQYSKLTNKLKNSASDKNSAVLQKIMTTSTSNLAYNDACSNMPTNNKTGGNTNQGMVQTETMTLRAKLQLNDATDYVAPMRSPPPMNREDLDLADIYDDVSSDPYPQY</sequence>
<accession>A0ABP0GUR2</accession>
<reference evidence="3 4" key="1">
    <citation type="submission" date="2024-02" db="EMBL/GenBank/DDBJ databases">
        <authorList>
            <person name="Daric V."/>
            <person name="Darras S."/>
        </authorList>
    </citation>
    <scope>NUCLEOTIDE SEQUENCE [LARGE SCALE GENOMIC DNA]</scope>
</reference>
<evidence type="ECO:0000313" key="4">
    <source>
        <dbReference type="Proteomes" id="UP001642483"/>
    </source>
</evidence>
<keyword evidence="2" id="KW-0812">Transmembrane</keyword>
<proteinExistence type="predicted"/>
<evidence type="ECO:0000256" key="2">
    <source>
        <dbReference type="SAM" id="Phobius"/>
    </source>
</evidence>
<dbReference type="Proteomes" id="UP001642483">
    <property type="component" value="Unassembled WGS sequence"/>
</dbReference>
<comment type="caution">
    <text evidence="3">The sequence shown here is derived from an EMBL/GenBank/DDBJ whole genome shotgun (WGS) entry which is preliminary data.</text>
</comment>
<keyword evidence="2" id="KW-1133">Transmembrane helix</keyword>
<keyword evidence="4" id="KW-1185">Reference proteome</keyword>
<feature type="compositionally biased region" description="Acidic residues" evidence="1">
    <location>
        <begin position="135"/>
        <end position="144"/>
    </location>
</feature>
<evidence type="ECO:0000313" key="3">
    <source>
        <dbReference type="EMBL" id="CAK8694681.1"/>
    </source>
</evidence>
<gene>
    <name evidence="3" type="ORF">CVLEPA_LOCUS28033</name>
</gene>
<evidence type="ECO:0000256" key="1">
    <source>
        <dbReference type="SAM" id="MobiDB-lite"/>
    </source>
</evidence>
<organism evidence="3 4">
    <name type="scientific">Clavelina lepadiformis</name>
    <name type="common">Light-bulb sea squirt</name>
    <name type="synonym">Ascidia lepadiformis</name>
    <dbReference type="NCBI Taxonomy" id="159417"/>
    <lineage>
        <taxon>Eukaryota</taxon>
        <taxon>Metazoa</taxon>
        <taxon>Chordata</taxon>
        <taxon>Tunicata</taxon>
        <taxon>Ascidiacea</taxon>
        <taxon>Aplousobranchia</taxon>
        <taxon>Clavelinidae</taxon>
        <taxon>Clavelina</taxon>
    </lineage>
</organism>
<feature type="transmembrane region" description="Helical" evidence="2">
    <location>
        <begin position="20"/>
        <end position="44"/>
    </location>
</feature>
<feature type="region of interest" description="Disordered" evidence="1">
    <location>
        <begin position="119"/>
        <end position="151"/>
    </location>
</feature>
<name>A0ABP0GUR2_CLALP</name>